<keyword evidence="4" id="KW-1185">Reference proteome</keyword>
<accession>A0A7G6X378</accession>
<dbReference type="GO" id="GO:0070967">
    <property type="term" value="F:coenzyme F420 binding"/>
    <property type="evidence" value="ECO:0007669"/>
    <property type="project" value="TreeGrafter"/>
</dbReference>
<proteinExistence type="predicted"/>
<dbReference type="KEGG" id="kqi:F1D05_25745"/>
<dbReference type="InterPro" id="IPR012349">
    <property type="entry name" value="Split_barrel_FMN-bd"/>
</dbReference>
<dbReference type="EMBL" id="CP043661">
    <property type="protein sequence ID" value="QNE20693.1"/>
    <property type="molecule type" value="Genomic_DNA"/>
</dbReference>
<reference evidence="4" key="1">
    <citation type="submission" date="2019-09" db="EMBL/GenBank/DDBJ databases">
        <title>Antimicrobial potential of Antarctic Bacteria.</title>
        <authorList>
            <person name="Benaud N."/>
            <person name="Edwards R.J."/>
            <person name="Ferrari B.C."/>
        </authorList>
    </citation>
    <scope>NUCLEOTIDE SEQUENCE [LARGE SCALE GENOMIC DNA]</scope>
    <source>
        <strain evidence="4">SPB151</strain>
    </source>
</reference>
<dbReference type="PANTHER" id="PTHR35176">
    <property type="entry name" value="HEME OXYGENASE HI_0854-RELATED"/>
    <property type="match status" value="1"/>
</dbReference>
<dbReference type="SUPFAM" id="SSF50475">
    <property type="entry name" value="FMN-binding split barrel"/>
    <property type="match status" value="1"/>
</dbReference>
<feature type="domain" description="Pyridoxamine 5'-phosphate oxidase N-terminal" evidence="2">
    <location>
        <begin position="4"/>
        <end position="130"/>
    </location>
</feature>
<evidence type="ECO:0000256" key="1">
    <source>
        <dbReference type="ARBA" id="ARBA00023002"/>
    </source>
</evidence>
<dbReference type="GO" id="GO:0016627">
    <property type="term" value="F:oxidoreductase activity, acting on the CH-CH group of donors"/>
    <property type="evidence" value="ECO:0007669"/>
    <property type="project" value="TreeGrafter"/>
</dbReference>
<evidence type="ECO:0000259" key="2">
    <source>
        <dbReference type="Pfam" id="PF01243"/>
    </source>
</evidence>
<dbReference type="NCBIfam" id="TIGR03618">
    <property type="entry name" value="Rv1155_F420"/>
    <property type="match status" value="1"/>
</dbReference>
<dbReference type="AlphaFoldDB" id="A0A7G6X378"/>
<organism evidence="3 4">
    <name type="scientific">Kribbella qitaiheensis</name>
    <dbReference type="NCBI Taxonomy" id="1544730"/>
    <lineage>
        <taxon>Bacteria</taxon>
        <taxon>Bacillati</taxon>
        <taxon>Actinomycetota</taxon>
        <taxon>Actinomycetes</taxon>
        <taxon>Propionibacteriales</taxon>
        <taxon>Kribbellaceae</taxon>
        <taxon>Kribbella</taxon>
    </lineage>
</organism>
<dbReference type="PANTHER" id="PTHR35176:SF6">
    <property type="entry name" value="HEME OXYGENASE HI_0854-RELATED"/>
    <property type="match status" value="1"/>
</dbReference>
<evidence type="ECO:0000313" key="4">
    <source>
        <dbReference type="Proteomes" id="UP000515563"/>
    </source>
</evidence>
<dbReference type="InterPro" id="IPR011576">
    <property type="entry name" value="Pyridox_Oxase_N"/>
</dbReference>
<dbReference type="GO" id="GO:0005829">
    <property type="term" value="C:cytosol"/>
    <property type="evidence" value="ECO:0007669"/>
    <property type="project" value="TreeGrafter"/>
</dbReference>
<dbReference type="Proteomes" id="UP000515563">
    <property type="component" value="Chromosome"/>
</dbReference>
<evidence type="ECO:0000313" key="3">
    <source>
        <dbReference type="EMBL" id="QNE20693.1"/>
    </source>
</evidence>
<dbReference type="Pfam" id="PF01243">
    <property type="entry name" value="PNPOx_N"/>
    <property type="match status" value="1"/>
</dbReference>
<sequence length="132" mass="14157">MELSEVAQELLDGLNSGVLATINPDGGPQTSVVWVGRDGDEVVISTTAGMRKDTNLRRNPQASLLVLDKDDSARYVEIRGTATVTEDVGRAVAVQLAEKYEGPGAGQGYLELPPEAIRTVIRITPDKVRVRA</sequence>
<reference evidence="3 4" key="2">
    <citation type="journal article" date="2020" name="Microbiol. Resour. Announc.">
        <title>Antarctic desert soil bacteria exhibit high novel natural product potential, evaluated through long-read genome sequencing and comparative genomics.</title>
        <authorList>
            <person name="Benaud N."/>
            <person name="Edwards R.J."/>
            <person name="Amos T.G."/>
            <person name="D'Agostino P.M."/>
            <person name="Gutierrez-Chavez C."/>
            <person name="Montgomery K."/>
            <person name="Nicetic I."/>
            <person name="Ferrari B.C."/>
        </authorList>
    </citation>
    <scope>NUCLEOTIDE SEQUENCE [LARGE SCALE GENOMIC DNA]</scope>
    <source>
        <strain evidence="3 4">SPB151</strain>
    </source>
</reference>
<dbReference type="InterPro" id="IPR052019">
    <property type="entry name" value="F420H2_bilvrd_red/Heme_oxyg"/>
</dbReference>
<dbReference type="RefSeq" id="WP_185443090.1">
    <property type="nucleotide sequence ID" value="NZ_CP043661.1"/>
</dbReference>
<dbReference type="InterPro" id="IPR019920">
    <property type="entry name" value="F420-binding_dom_put"/>
</dbReference>
<gene>
    <name evidence="3" type="ORF">F1D05_25745</name>
</gene>
<dbReference type="Gene3D" id="2.30.110.10">
    <property type="entry name" value="Electron Transport, Fmn-binding Protein, Chain A"/>
    <property type="match status" value="1"/>
</dbReference>
<protein>
    <submittedName>
        <fullName evidence="3">PPOX class F420-dependent oxidoreductase</fullName>
    </submittedName>
</protein>
<keyword evidence="1" id="KW-0560">Oxidoreductase</keyword>
<name>A0A7G6X378_9ACTN</name>